<gene>
    <name evidence="3" type="ORF">GCM10010191_03530</name>
</gene>
<evidence type="ECO:0000256" key="1">
    <source>
        <dbReference type="SAM" id="MobiDB-lite"/>
    </source>
</evidence>
<feature type="region of interest" description="Disordered" evidence="1">
    <location>
        <begin position="274"/>
        <end position="319"/>
    </location>
</feature>
<organism evidence="3 4">
    <name type="scientific">Actinomadura vinacea</name>
    <dbReference type="NCBI Taxonomy" id="115336"/>
    <lineage>
        <taxon>Bacteria</taxon>
        <taxon>Bacillati</taxon>
        <taxon>Actinomycetota</taxon>
        <taxon>Actinomycetes</taxon>
        <taxon>Streptosporangiales</taxon>
        <taxon>Thermomonosporaceae</taxon>
        <taxon>Actinomadura</taxon>
    </lineage>
</organism>
<protein>
    <recommendedName>
        <fullName evidence="5">DUF4190 domain-containing protein</fullName>
    </recommendedName>
</protein>
<reference evidence="3 4" key="1">
    <citation type="journal article" date="2019" name="Int. J. Syst. Evol. Microbiol.">
        <title>The Global Catalogue of Microorganisms (GCM) 10K type strain sequencing project: providing services to taxonomists for standard genome sequencing and annotation.</title>
        <authorList>
            <consortium name="The Broad Institute Genomics Platform"/>
            <consortium name="The Broad Institute Genome Sequencing Center for Infectious Disease"/>
            <person name="Wu L."/>
            <person name="Ma J."/>
        </authorList>
    </citation>
    <scope>NUCLEOTIDE SEQUENCE [LARGE SCALE GENOMIC DNA]</scope>
    <source>
        <strain evidence="3 4">JCM 3325</strain>
    </source>
</reference>
<feature type="transmembrane region" description="Helical" evidence="2">
    <location>
        <begin position="339"/>
        <end position="361"/>
    </location>
</feature>
<keyword evidence="4" id="KW-1185">Reference proteome</keyword>
<sequence>MSRRAQAAACAERCQSPVRPGQRVVGLSAVVLALGLLLGALGSLAPVSGSVLQASTVPAPVDRFQPADRNSIGRAQPTVNLVSAVQAPPWDTNCPGQPKSPADWKPTEAIWTVDGDPGGTLQWDSKTGRVRVYDIEPDGHYVRGEVYAKGALVGQLRAGEAGKCDEVAIRGYKPGDKVELKICLGTKNGIGYCNGSDSGKWPKPDREQDYCDTLSGDKKITCIGGVEEACSGIKGPAKEHCMEGARGDGYEEGDGCSLLDGPLKKLCEGNSGGGGGGNGGGNTGGGGSGSGDLYSTEKPDVPAPPDGSPRDKDPYVTLPRGHAEGVSAVAGPLAPLLRWLVWTVLGACVLGFMIVGGNMAIKHKRSEAGAHAAGLGWVMLASVVAASGAAVAFISLLIDPL</sequence>
<proteinExistence type="predicted"/>
<keyword evidence="2" id="KW-1133">Transmembrane helix</keyword>
<name>A0ABN3ICB0_9ACTN</name>
<evidence type="ECO:0000313" key="4">
    <source>
        <dbReference type="Proteomes" id="UP001501231"/>
    </source>
</evidence>
<keyword evidence="2" id="KW-0472">Membrane</keyword>
<evidence type="ECO:0008006" key="5">
    <source>
        <dbReference type="Google" id="ProtNLM"/>
    </source>
</evidence>
<comment type="caution">
    <text evidence="3">The sequence shown here is derived from an EMBL/GenBank/DDBJ whole genome shotgun (WGS) entry which is preliminary data.</text>
</comment>
<feature type="compositionally biased region" description="Gly residues" evidence="1">
    <location>
        <begin position="274"/>
        <end position="290"/>
    </location>
</feature>
<feature type="transmembrane region" description="Helical" evidence="2">
    <location>
        <begin position="373"/>
        <end position="398"/>
    </location>
</feature>
<dbReference type="EMBL" id="BAAARW010000001">
    <property type="protein sequence ID" value="GAA2399713.1"/>
    <property type="molecule type" value="Genomic_DNA"/>
</dbReference>
<keyword evidence="2" id="KW-0812">Transmembrane</keyword>
<feature type="transmembrane region" description="Helical" evidence="2">
    <location>
        <begin position="24"/>
        <end position="45"/>
    </location>
</feature>
<dbReference type="Proteomes" id="UP001501231">
    <property type="component" value="Unassembled WGS sequence"/>
</dbReference>
<evidence type="ECO:0000256" key="2">
    <source>
        <dbReference type="SAM" id="Phobius"/>
    </source>
</evidence>
<accession>A0ABN3ICB0</accession>
<evidence type="ECO:0000313" key="3">
    <source>
        <dbReference type="EMBL" id="GAA2399713.1"/>
    </source>
</evidence>